<organism evidence="2 3">
    <name type="scientific">Microvirga aerophila</name>
    <dbReference type="NCBI Taxonomy" id="670291"/>
    <lineage>
        <taxon>Bacteria</taxon>
        <taxon>Pseudomonadati</taxon>
        <taxon>Pseudomonadota</taxon>
        <taxon>Alphaproteobacteria</taxon>
        <taxon>Hyphomicrobiales</taxon>
        <taxon>Methylobacteriaceae</taxon>
        <taxon>Microvirga</taxon>
    </lineage>
</organism>
<name>A0A512BQR6_9HYPH</name>
<evidence type="ECO:0000256" key="1">
    <source>
        <dbReference type="SAM" id="MobiDB-lite"/>
    </source>
</evidence>
<dbReference type="OrthoDB" id="6166765at2"/>
<keyword evidence="3" id="KW-1185">Reference proteome</keyword>
<dbReference type="AlphaFoldDB" id="A0A512BQR6"/>
<protein>
    <recommendedName>
        <fullName evidence="4">Cyclase dehydrase</fullName>
    </recommendedName>
</protein>
<feature type="compositionally biased region" description="Basic and acidic residues" evidence="1">
    <location>
        <begin position="135"/>
        <end position="146"/>
    </location>
</feature>
<feature type="compositionally biased region" description="Basic and acidic residues" evidence="1">
    <location>
        <begin position="159"/>
        <end position="174"/>
    </location>
</feature>
<dbReference type="EMBL" id="BJYU01000022">
    <property type="protein sequence ID" value="GEO14366.1"/>
    <property type="molecule type" value="Genomic_DNA"/>
</dbReference>
<accession>A0A512BQR6</accession>
<evidence type="ECO:0000313" key="2">
    <source>
        <dbReference type="EMBL" id="GEO14366.1"/>
    </source>
</evidence>
<gene>
    <name evidence="2" type="ORF">MAE02_20620</name>
</gene>
<dbReference type="Proteomes" id="UP000321085">
    <property type="component" value="Unassembled WGS sequence"/>
</dbReference>
<evidence type="ECO:0008006" key="4">
    <source>
        <dbReference type="Google" id="ProtNLM"/>
    </source>
</evidence>
<evidence type="ECO:0000313" key="3">
    <source>
        <dbReference type="Proteomes" id="UP000321085"/>
    </source>
</evidence>
<feature type="region of interest" description="Disordered" evidence="1">
    <location>
        <begin position="135"/>
        <end position="192"/>
    </location>
</feature>
<sequence>MAHHREGRSHGHHNNSSAHALAQGLGWFSIALGAIEVFGGRSVARWLGMEQHETLIRAYGVREIVKGVGILTSKDPTPWVWGRVAGDALDLATLGKGLSDPRAHRDNVMIAMGAVAGATALDIYCANALTGESDRSNREQRWDYSDRSGLPRSPNEMRGAARDFEMPRDMRIPDALRPWTQPQAPGTPQPSM</sequence>
<dbReference type="RefSeq" id="WP_114184724.1">
    <property type="nucleotide sequence ID" value="NZ_BJYU01000022.1"/>
</dbReference>
<reference evidence="2 3" key="1">
    <citation type="submission" date="2019-07" db="EMBL/GenBank/DDBJ databases">
        <title>Whole genome shotgun sequence of Microvirga aerophila NBRC 106136.</title>
        <authorList>
            <person name="Hosoyama A."/>
            <person name="Uohara A."/>
            <person name="Ohji S."/>
            <person name="Ichikawa N."/>
        </authorList>
    </citation>
    <scope>NUCLEOTIDE SEQUENCE [LARGE SCALE GENOMIC DNA]</scope>
    <source>
        <strain evidence="2 3">NBRC 106136</strain>
    </source>
</reference>
<proteinExistence type="predicted"/>
<comment type="caution">
    <text evidence="2">The sequence shown here is derived from an EMBL/GenBank/DDBJ whole genome shotgun (WGS) entry which is preliminary data.</text>
</comment>